<dbReference type="PANTHER" id="PTHR43884:SF20">
    <property type="entry name" value="ACYL-COA DEHYDROGENASE FADE28"/>
    <property type="match status" value="1"/>
</dbReference>
<evidence type="ECO:0000259" key="6">
    <source>
        <dbReference type="Pfam" id="PF00441"/>
    </source>
</evidence>
<evidence type="ECO:0000313" key="8">
    <source>
        <dbReference type="EMBL" id="REF71964.1"/>
    </source>
</evidence>
<gene>
    <name evidence="8" type="ORF">BDD41_0428</name>
</gene>
<evidence type="ECO:0000313" key="9">
    <source>
        <dbReference type="Proteomes" id="UP000256941"/>
    </source>
</evidence>
<evidence type="ECO:0000256" key="3">
    <source>
        <dbReference type="ARBA" id="ARBA00022630"/>
    </source>
</evidence>
<dbReference type="GO" id="GO:0050660">
    <property type="term" value="F:flavin adenine dinucleotide binding"/>
    <property type="evidence" value="ECO:0007669"/>
    <property type="project" value="InterPro"/>
</dbReference>
<dbReference type="AlphaFoldDB" id="A0A3D9XNI0"/>
<comment type="similarity">
    <text evidence="2">Belongs to the acyl-CoA dehydrogenase family.</text>
</comment>
<dbReference type="Gene3D" id="1.10.540.10">
    <property type="entry name" value="Acyl-CoA dehydrogenase/oxidase, N-terminal domain"/>
    <property type="match status" value="1"/>
</dbReference>
<dbReference type="RefSeq" id="WP_116221658.1">
    <property type="nucleotide sequence ID" value="NZ_CP038196.1"/>
</dbReference>
<dbReference type="SUPFAM" id="SSF56645">
    <property type="entry name" value="Acyl-CoA dehydrogenase NM domain-like"/>
    <property type="match status" value="1"/>
</dbReference>
<dbReference type="PANTHER" id="PTHR43884">
    <property type="entry name" value="ACYL-COA DEHYDROGENASE"/>
    <property type="match status" value="1"/>
</dbReference>
<keyword evidence="4" id="KW-0274">FAD</keyword>
<dbReference type="Gene3D" id="2.40.110.10">
    <property type="entry name" value="Butyryl-CoA Dehydrogenase, subunit A, domain 2"/>
    <property type="match status" value="1"/>
</dbReference>
<reference evidence="8 9" key="1">
    <citation type="submission" date="2018-08" db="EMBL/GenBank/DDBJ databases">
        <title>Genomic Encyclopedia of Archaeal and Bacterial Type Strains, Phase II (KMG-II): from individual species to whole genera.</title>
        <authorList>
            <person name="Goeker M."/>
        </authorList>
    </citation>
    <scope>NUCLEOTIDE SEQUENCE [LARGE SCALE GENOMIC DNA]</scope>
    <source>
        <strain evidence="8 9">DSM 17099</strain>
    </source>
</reference>
<comment type="cofactor">
    <cofactor evidence="1">
        <name>FAD</name>
        <dbReference type="ChEBI" id="CHEBI:57692"/>
    </cofactor>
</comment>
<proteinExistence type="inferred from homology"/>
<evidence type="ECO:0000256" key="4">
    <source>
        <dbReference type="ARBA" id="ARBA00022827"/>
    </source>
</evidence>
<dbReference type="Proteomes" id="UP000256941">
    <property type="component" value="Unassembled WGS sequence"/>
</dbReference>
<dbReference type="InterPro" id="IPR009100">
    <property type="entry name" value="AcylCoA_DH/oxidase_NM_dom_sf"/>
</dbReference>
<feature type="domain" description="Acyl-CoA dehydrogenase/oxidase N-terminal" evidence="7">
    <location>
        <begin position="11"/>
        <end position="87"/>
    </location>
</feature>
<comment type="caution">
    <text evidence="8">The sequence shown here is derived from an EMBL/GenBank/DDBJ whole genome shotgun (WGS) entry which is preliminary data.</text>
</comment>
<evidence type="ECO:0000256" key="5">
    <source>
        <dbReference type="ARBA" id="ARBA00023002"/>
    </source>
</evidence>
<dbReference type="GO" id="GO:0003995">
    <property type="term" value="F:acyl-CoA dehydrogenase activity"/>
    <property type="evidence" value="ECO:0007669"/>
    <property type="project" value="TreeGrafter"/>
</dbReference>
<evidence type="ECO:0000259" key="7">
    <source>
        <dbReference type="Pfam" id="PF02771"/>
    </source>
</evidence>
<dbReference type="InterPro" id="IPR036250">
    <property type="entry name" value="AcylCo_DH-like_C"/>
</dbReference>
<dbReference type="SUPFAM" id="SSF47203">
    <property type="entry name" value="Acyl-CoA dehydrogenase C-terminal domain-like"/>
    <property type="match status" value="1"/>
</dbReference>
<dbReference type="Pfam" id="PF00441">
    <property type="entry name" value="Acyl-CoA_dh_1"/>
    <property type="match status" value="1"/>
</dbReference>
<feature type="domain" description="Acyl-CoA dehydrogenase/oxidase C-terminal" evidence="6">
    <location>
        <begin position="203"/>
        <end position="333"/>
    </location>
</feature>
<dbReference type="Gene3D" id="1.20.140.10">
    <property type="entry name" value="Butyryl-CoA Dehydrogenase, subunit A, domain 3"/>
    <property type="match status" value="1"/>
</dbReference>
<name>A0A3D9XNI0_PARVE</name>
<dbReference type="InterPro" id="IPR009075">
    <property type="entry name" value="AcylCo_DH/oxidase_C"/>
</dbReference>
<dbReference type="InterPro" id="IPR046373">
    <property type="entry name" value="Acyl-CoA_Oxase/DH_mid-dom_sf"/>
</dbReference>
<sequence length="350" mass="37031">MIPEDVLSSMEMIRDSARGITGQDLTRIRKLRYSSPGFDRAVWSEICALGWPTLRLPEDRGGVGLGLLPYAALAEETGRALLPEPLIPAVLASALLDGAALEAHLDGARLVIPAWTEARGTLEPAGDPAIRDGKVTASRIHVPMAAGADAFLVVGATQSALVAADAPGVTVTTDETQDGGHVAAIRLEDAPCAVIAADPRPALAEAALATAAYLLGLMEGALDMTVAYLKQRVQFGKTIGQFQILQHMAVDARLEIEVSRASIEQAALQWDREGPTPATQAAISRAKARASASAMKVTRDCIQLHGGIGFTDEHDIGLYLRKAMVEAARFGGPSQHRARFARLKPVTQEA</sequence>
<dbReference type="EMBL" id="QTUJ01000001">
    <property type="protein sequence ID" value="REF71964.1"/>
    <property type="molecule type" value="Genomic_DNA"/>
</dbReference>
<evidence type="ECO:0000256" key="1">
    <source>
        <dbReference type="ARBA" id="ARBA00001974"/>
    </source>
</evidence>
<dbReference type="Pfam" id="PF02771">
    <property type="entry name" value="Acyl-CoA_dh_N"/>
    <property type="match status" value="1"/>
</dbReference>
<dbReference type="InterPro" id="IPR013786">
    <property type="entry name" value="AcylCoA_DH/ox_N"/>
</dbReference>
<organism evidence="8 9">
    <name type="scientific">Paracoccus versutus</name>
    <name type="common">Thiobacillus versutus</name>
    <dbReference type="NCBI Taxonomy" id="34007"/>
    <lineage>
        <taxon>Bacteria</taxon>
        <taxon>Pseudomonadati</taxon>
        <taxon>Pseudomonadota</taxon>
        <taxon>Alphaproteobacteria</taxon>
        <taxon>Rhodobacterales</taxon>
        <taxon>Paracoccaceae</taxon>
        <taxon>Paracoccus</taxon>
    </lineage>
</organism>
<evidence type="ECO:0000256" key="2">
    <source>
        <dbReference type="ARBA" id="ARBA00009347"/>
    </source>
</evidence>
<protein>
    <submittedName>
        <fullName evidence="8">Alkylation response protein AidB-like acyl-CoA dehydrogenase</fullName>
    </submittedName>
</protein>
<keyword evidence="3" id="KW-0285">Flavoprotein</keyword>
<keyword evidence="5" id="KW-0560">Oxidoreductase</keyword>
<accession>A0A3D9XNI0</accession>
<dbReference type="InterPro" id="IPR037069">
    <property type="entry name" value="AcylCoA_DH/ox_N_sf"/>
</dbReference>